<reference evidence="1" key="1">
    <citation type="journal article" date="2020" name="Nature">
        <title>Giant virus diversity and host interactions through global metagenomics.</title>
        <authorList>
            <person name="Schulz F."/>
            <person name="Roux S."/>
            <person name="Paez-Espino D."/>
            <person name="Jungbluth S."/>
            <person name="Walsh D.A."/>
            <person name="Denef V.J."/>
            <person name="McMahon K.D."/>
            <person name="Konstantinidis K.T."/>
            <person name="Eloe-Fadrosh E.A."/>
            <person name="Kyrpides N.C."/>
            <person name="Woyke T."/>
        </authorList>
    </citation>
    <scope>NUCLEOTIDE SEQUENCE</scope>
    <source>
        <strain evidence="1">GVMAG-M-3300024302-11</strain>
    </source>
</reference>
<accession>A0A6C0ITN1</accession>
<dbReference type="AlphaFoldDB" id="A0A6C0ITN1"/>
<name>A0A6C0ITN1_9ZZZZ</name>
<organism evidence="1">
    <name type="scientific">viral metagenome</name>
    <dbReference type="NCBI Taxonomy" id="1070528"/>
    <lineage>
        <taxon>unclassified sequences</taxon>
        <taxon>metagenomes</taxon>
        <taxon>organismal metagenomes</taxon>
    </lineage>
</organism>
<sequence>MEFRQNNLTKSSFNENTNNYILKVNSRDRNIIKEPNPFNFKIKFNQTTEKYTTYFEKGYFGSGGKWIENNSGPQTTWNNTSAYYNKTFNVNNGAVIEDSLEDIKDINVTEIVAPRYIPDTHIGYKIDYLEAMSNPVDPSGIFLRGYDNTVVKYIEDDAGGNTYKFFKIIDNDSKIFYLFNETDLSNGVHADIKKNYYLYNDYYTDTLSLNNTLYKIRDISNGYIKLATGDNTPAQMNFLKTEVRLAKYYSDTIWYQPNDISDNIKINATNEVGYIKIDQSGESLLTVDFVKGSIIEIGEKSNLSDNYKYHYLEITSVDHLMYIESQFSYNNVTFVSSTKKIIIDKLTRTQVEKLVSLENIKHLDITSTSSNNNCLTINKIQQIGSCKIEITVSENITDETPSTTTILFKKAFIKTYPLVNFTDSEHAEIKTFLSDSNQTDVTNTVVMKGKWIYNGKPTGGSSKFYSLTHLKHGIKDLLNEKLFYLSLEPIVPSRNLITNGKLNNVIGTFYPSTQSKNYIFLTGHNRQRYTHRNSQNIKELNFKLYYMDGTQVGTTFEQHGLDYLERDCKQTNLTFLIEQVDRHFS</sequence>
<evidence type="ECO:0000313" key="1">
    <source>
        <dbReference type="EMBL" id="QHT96604.1"/>
    </source>
</evidence>
<proteinExistence type="predicted"/>
<protein>
    <submittedName>
        <fullName evidence="1">Uncharacterized protein</fullName>
    </submittedName>
</protein>
<dbReference type="EMBL" id="MN740260">
    <property type="protein sequence ID" value="QHT96604.1"/>
    <property type="molecule type" value="Genomic_DNA"/>
</dbReference>